<sequence length="919" mass="105729">RYIPIENAEERQKKELEQKETWSRELFKELKRIDAPALMHLEHCVDQKHLHLALAGRTRHNTLKRYIKTWRSFLQWLTAVRGSLASPEIGDLVEYLFTRYEEPCGATVPPLIVKAVVWLERIADIDPRERIGDSQVVCSVRDYLVEMLSKDKPPTQRAPRYPLVMVEAFEHVVEDDSQRIGFRLVAWVKLVKLWATLRWDDVQKIIPKELKFYGGRMTTILRTTKTTGPSKRVQELPVCVSEHAFISNPLWLKTGFDLIRKHAPFERDYLLPKLNDEWSAFRKTMASYNDISAYSARVRRRLKRPGKDEFIIHPLLAPFWTEHSERATLPTGLALLRAQREERDMLGRWKPDGSDTYVRMYNGVIARLQLQFAKTARAQERHKILDERDIVESAMSWISERCENLPEEGIDRILQHFEESLASPILADWTEIGDTEHVETVHEETLTGFAGTECKAADSSNVTKEKREPMFVVVNNGKKCKRLHKSRGGCWMGREMNFKSATEYFTMPEAALDSMASPEEIALQEALKRGSSDLKFILTRNDVSNELQAGFYRNDVTSIQKFSSFFRSEDDLVRVLRAEFNTDADTSLQARAQVAAVICAWRETQTRQKRQVEVEAEMETREWTKPIPTGDYINMRNAYMKVHGRLEDKVTPSKEYLEKKLQELENGEFRAETMAEVVSKDEVDPDVMIPVFDAKGSLSVRKGASTIPLPTGPEQLRRRLSVMVNAILMLAIKHPNREEIQDVTRDLFERYKDYVLGDYVWGLSSTDLHGNQVQTPPWALVLSYEQAIRKRAYALMVTDHLQLGKALEQAWKCPTTKERHFITPLALYSKRSYPQQNWGEWNPKGKGKNGKSPSAKGKSKGKGSGVTPDGTKICFRFNQGKCSYQKCKFSHVCNRCFKKGHNALNCKEEKSPPDTTGAH</sequence>
<reference evidence="5 6" key="2">
    <citation type="submission" date="2024-05" db="EMBL/GenBank/DDBJ databases">
        <authorList>
            <person name="Chen Y."/>
            <person name="Shah S."/>
            <person name="Dougan E. K."/>
            <person name="Thang M."/>
            <person name="Chan C."/>
        </authorList>
    </citation>
    <scope>NUCLEOTIDE SEQUENCE [LARGE SCALE GENOMIC DNA]</scope>
</reference>
<keyword evidence="6" id="KW-1185">Reference proteome</keyword>
<dbReference type="Proteomes" id="UP001152797">
    <property type="component" value="Unassembled WGS sequence"/>
</dbReference>
<feature type="domain" description="C3H1-type" evidence="3">
    <location>
        <begin position="868"/>
        <end position="894"/>
    </location>
</feature>
<reference evidence="4" key="1">
    <citation type="submission" date="2022-10" db="EMBL/GenBank/DDBJ databases">
        <authorList>
            <person name="Chen Y."/>
            <person name="Dougan E. K."/>
            <person name="Chan C."/>
            <person name="Rhodes N."/>
            <person name="Thang M."/>
        </authorList>
    </citation>
    <scope>NUCLEOTIDE SEQUENCE</scope>
</reference>
<protein>
    <recommendedName>
        <fullName evidence="3">C3H1-type domain-containing protein</fullName>
    </recommendedName>
</protein>
<keyword evidence="1" id="KW-0479">Metal-binding</keyword>
<dbReference type="EMBL" id="CAMXCT020000625">
    <property type="protein sequence ID" value="CAL1134723.1"/>
    <property type="molecule type" value="Genomic_DNA"/>
</dbReference>
<evidence type="ECO:0000256" key="1">
    <source>
        <dbReference type="PROSITE-ProRule" id="PRU00723"/>
    </source>
</evidence>
<dbReference type="InterPro" id="IPR000571">
    <property type="entry name" value="Znf_CCCH"/>
</dbReference>
<gene>
    <name evidence="4" type="ORF">C1SCF055_LOCUS9147</name>
</gene>
<feature type="zinc finger region" description="C3H1-type" evidence="1">
    <location>
        <begin position="868"/>
        <end position="894"/>
    </location>
</feature>
<keyword evidence="1" id="KW-0862">Zinc</keyword>
<keyword evidence="1" id="KW-0863">Zinc-finger</keyword>
<feature type="region of interest" description="Disordered" evidence="2">
    <location>
        <begin position="838"/>
        <end position="866"/>
    </location>
</feature>
<dbReference type="GO" id="GO:0008270">
    <property type="term" value="F:zinc ion binding"/>
    <property type="evidence" value="ECO:0007669"/>
    <property type="project" value="UniProtKB-KW"/>
</dbReference>
<dbReference type="EMBL" id="CAMXCT010000625">
    <property type="protein sequence ID" value="CAI3981348.1"/>
    <property type="molecule type" value="Genomic_DNA"/>
</dbReference>
<evidence type="ECO:0000256" key="2">
    <source>
        <dbReference type="SAM" id="MobiDB-lite"/>
    </source>
</evidence>
<organism evidence="4">
    <name type="scientific">Cladocopium goreaui</name>
    <dbReference type="NCBI Taxonomy" id="2562237"/>
    <lineage>
        <taxon>Eukaryota</taxon>
        <taxon>Sar</taxon>
        <taxon>Alveolata</taxon>
        <taxon>Dinophyceae</taxon>
        <taxon>Suessiales</taxon>
        <taxon>Symbiodiniaceae</taxon>
        <taxon>Cladocopium</taxon>
    </lineage>
</organism>
<comment type="caution">
    <text evidence="4">The sequence shown here is derived from an EMBL/GenBank/DDBJ whole genome shotgun (WGS) entry which is preliminary data.</text>
</comment>
<dbReference type="AlphaFoldDB" id="A0A9P1FMA5"/>
<evidence type="ECO:0000259" key="3">
    <source>
        <dbReference type="PROSITE" id="PS50103"/>
    </source>
</evidence>
<evidence type="ECO:0000313" key="6">
    <source>
        <dbReference type="Proteomes" id="UP001152797"/>
    </source>
</evidence>
<name>A0A9P1FMA5_9DINO</name>
<dbReference type="PROSITE" id="PS50103">
    <property type="entry name" value="ZF_C3H1"/>
    <property type="match status" value="1"/>
</dbReference>
<feature type="non-terminal residue" evidence="4">
    <location>
        <position position="1"/>
    </location>
</feature>
<evidence type="ECO:0000313" key="4">
    <source>
        <dbReference type="EMBL" id="CAI3981348.1"/>
    </source>
</evidence>
<evidence type="ECO:0000313" key="5">
    <source>
        <dbReference type="EMBL" id="CAL4768660.1"/>
    </source>
</evidence>
<dbReference type="EMBL" id="CAMXCT030000625">
    <property type="protein sequence ID" value="CAL4768660.1"/>
    <property type="molecule type" value="Genomic_DNA"/>
</dbReference>
<dbReference type="OrthoDB" id="438551at2759"/>
<proteinExistence type="predicted"/>
<accession>A0A9P1FMA5</accession>